<sequence>MMSQTLMLLKAKIFVLFLNASVVQVLLATSASLGFLTIGLVRGFSSPAIPSMKVYNPELVPHEEAVSWICE</sequence>
<dbReference type="Proteomes" id="UP000015103">
    <property type="component" value="Unassembled WGS sequence"/>
</dbReference>
<name>T1HU29_RHOPR</name>
<dbReference type="EnsemblMetazoa" id="RPRC007549-RA">
    <property type="protein sequence ID" value="RPRC007549-PA"/>
    <property type="gene ID" value="RPRC007549"/>
</dbReference>
<reference evidence="1" key="1">
    <citation type="submission" date="2015-05" db="UniProtKB">
        <authorList>
            <consortium name="EnsemblMetazoa"/>
        </authorList>
    </citation>
    <scope>IDENTIFICATION</scope>
</reference>
<evidence type="ECO:0000313" key="2">
    <source>
        <dbReference type="Proteomes" id="UP000015103"/>
    </source>
</evidence>
<dbReference type="STRING" id="13249.T1HU29"/>
<evidence type="ECO:0000313" key="1">
    <source>
        <dbReference type="EnsemblMetazoa" id="RPRC007549-PA"/>
    </source>
</evidence>
<dbReference type="EMBL" id="ACPB03011669">
    <property type="status" value="NOT_ANNOTATED_CDS"/>
    <property type="molecule type" value="Genomic_DNA"/>
</dbReference>
<proteinExistence type="predicted"/>
<protein>
    <submittedName>
        <fullName evidence="1">Uncharacterized protein</fullName>
    </submittedName>
</protein>
<dbReference type="InParanoid" id="T1HU29"/>
<dbReference type="HOGENOM" id="CLU_2743178_0_0_1"/>
<organism evidence="1 2">
    <name type="scientific">Rhodnius prolixus</name>
    <name type="common">Triatomid bug</name>
    <dbReference type="NCBI Taxonomy" id="13249"/>
    <lineage>
        <taxon>Eukaryota</taxon>
        <taxon>Metazoa</taxon>
        <taxon>Ecdysozoa</taxon>
        <taxon>Arthropoda</taxon>
        <taxon>Hexapoda</taxon>
        <taxon>Insecta</taxon>
        <taxon>Pterygota</taxon>
        <taxon>Neoptera</taxon>
        <taxon>Paraneoptera</taxon>
        <taxon>Hemiptera</taxon>
        <taxon>Heteroptera</taxon>
        <taxon>Panheteroptera</taxon>
        <taxon>Cimicomorpha</taxon>
        <taxon>Reduviidae</taxon>
        <taxon>Triatominae</taxon>
        <taxon>Rhodnius</taxon>
    </lineage>
</organism>
<dbReference type="VEuPathDB" id="VectorBase:RPRC007549"/>
<accession>T1HU29</accession>
<dbReference type="AlphaFoldDB" id="T1HU29"/>
<keyword evidence="2" id="KW-1185">Reference proteome</keyword>